<gene>
    <name evidence="3" type="ORF">ACFQJ4_13205</name>
</gene>
<evidence type="ECO:0000259" key="2">
    <source>
        <dbReference type="Pfam" id="PF25905"/>
    </source>
</evidence>
<feature type="region of interest" description="Disordered" evidence="1">
    <location>
        <begin position="1"/>
        <end position="29"/>
    </location>
</feature>
<dbReference type="RefSeq" id="WP_276234433.1">
    <property type="nucleotide sequence ID" value="NZ_CP119802.1"/>
</dbReference>
<dbReference type="Gene3D" id="3.20.20.150">
    <property type="entry name" value="Divalent-metal-dependent TIM barrel enzymes"/>
    <property type="match status" value="1"/>
</dbReference>
<dbReference type="AlphaFoldDB" id="A0ABD5ZS00"/>
<reference evidence="3 4" key="1">
    <citation type="journal article" date="2019" name="Int. J. Syst. Evol. Microbiol.">
        <title>The Global Catalogue of Microorganisms (GCM) 10K type strain sequencing project: providing services to taxonomists for standard genome sequencing and annotation.</title>
        <authorList>
            <consortium name="The Broad Institute Genomics Platform"/>
            <consortium name="The Broad Institute Genome Sequencing Center for Infectious Disease"/>
            <person name="Wu L."/>
            <person name="Ma J."/>
        </authorList>
    </citation>
    <scope>NUCLEOTIDE SEQUENCE [LARGE SCALE GENOMIC DNA]</scope>
    <source>
        <strain evidence="3 4">DT85</strain>
    </source>
</reference>
<evidence type="ECO:0000256" key="1">
    <source>
        <dbReference type="SAM" id="MobiDB-lite"/>
    </source>
</evidence>
<keyword evidence="4" id="KW-1185">Reference proteome</keyword>
<evidence type="ECO:0000313" key="3">
    <source>
        <dbReference type="EMBL" id="MFC7236275.1"/>
    </source>
</evidence>
<dbReference type="InterPro" id="IPR058267">
    <property type="entry name" value="DUF7961"/>
</dbReference>
<proteinExistence type="predicted"/>
<dbReference type="GeneID" id="79267987"/>
<dbReference type="SUPFAM" id="SSF51658">
    <property type="entry name" value="Xylose isomerase-like"/>
    <property type="match status" value="1"/>
</dbReference>
<comment type="caution">
    <text evidence="3">The sequence shown here is derived from an EMBL/GenBank/DDBJ whole genome shotgun (WGS) entry which is preliminary data.</text>
</comment>
<sequence>MSTGSFGSAVASCRPSGLQPVTLPASALDSTAPEYLRDLRRELADEDRTPAELTLAVAFDEDCSFATQETVERVRDHVRAAAQLGAGRVSVTVEAVADESKVEPALSAARERARREGVTLAVERAE</sequence>
<dbReference type="Pfam" id="PF25905">
    <property type="entry name" value="DUF7961"/>
    <property type="match status" value="1"/>
</dbReference>
<organism evidence="3 4">
    <name type="scientific">Halosegnis marinus</name>
    <dbReference type="NCBI Taxonomy" id="3034023"/>
    <lineage>
        <taxon>Archaea</taxon>
        <taxon>Methanobacteriati</taxon>
        <taxon>Methanobacteriota</taxon>
        <taxon>Stenosarchaea group</taxon>
        <taxon>Halobacteria</taxon>
        <taxon>Halobacteriales</taxon>
        <taxon>Natronomonadaceae</taxon>
        <taxon>Halosegnis</taxon>
    </lineage>
</organism>
<feature type="domain" description="DUF7961" evidence="2">
    <location>
        <begin position="19"/>
        <end position="121"/>
    </location>
</feature>
<dbReference type="EMBL" id="JBHTAP010000001">
    <property type="protein sequence ID" value="MFC7236275.1"/>
    <property type="molecule type" value="Genomic_DNA"/>
</dbReference>
<accession>A0ABD5ZS00</accession>
<protein>
    <recommendedName>
        <fullName evidence="2">DUF7961 domain-containing protein</fullName>
    </recommendedName>
</protein>
<dbReference type="InterPro" id="IPR036237">
    <property type="entry name" value="Xyl_isomerase-like_sf"/>
</dbReference>
<name>A0ABD5ZS00_9EURY</name>
<dbReference type="Proteomes" id="UP001596398">
    <property type="component" value="Unassembled WGS sequence"/>
</dbReference>
<evidence type="ECO:0000313" key="4">
    <source>
        <dbReference type="Proteomes" id="UP001596398"/>
    </source>
</evidence>